<gene>
    <name evidence="2" type="primary">LOC104217678</name>
</gene>
<protein>
    <submittedName>
        <fullName evidence="2">Uncharacterized protein LOC104217678</fullName>
    </submittedName>
</protein>
<name>A0A1U7VV67_NICSY</name>
<keyword evidence="1" id="KW-1185">Reference proteome</keyword>
<accession>A0A1U7VV67</accession>
<proteinExistence type="predicted"/>
<sequence>MQRRYLLMILHDPVVMHTYKEQNGVADHLAKLGSRMPLAVVLHIFIKPPSSVSTQLLADQQGFTSQRMVPITVVQQLDDQAGNICFVNNHVSNEIVEHYFENLSSRNAVSTSLEDRQCENPRGDTSHSYDCNDSIANISICNMMHEHQNPVRMF</sequence>
<dbReference type="Proteomes" id="UP000189701">
    <property type="component" value="Unplaced"/>
</dbReference>
<evidence type="ECO:0000313" key="1">
    <source>
        <dbReference type="Proteomes" id="UP000189701"/>
    </source>
</evidence>
<reference evidence="2" key="2">
    <citation type="submission" date="2025-08" db="UniProtKB">
        <authorList>
            <consortium name="RefSeq"/>
        </authorList>
    </citation>
    <scope>IDENTIFICATION</scope>
    <source>
        <tissue evidence="2">Leaf</tissue>
    </source>
</reference>
<evidence type="ECO:0000313" key="2">
    <source>
        <dbReference type="RefSeq" id="XP_009766289.1"/>
    </source>
</evidence>
<dbReference type="RefSeq" id="XP_009766289.1">
    <property type="nucleotide sequence ID" value="XM_009767987.1"/>
</dbReference>
<dbReference type="AlphaFoldDB" id="A0A1U7VV67"/>
<reference evidence="1" key="1">
    <citation type="journal article" date="2013" name="Genome Biol.">
        <title>Reference genomes and transcriptomes of Nicotiana sylvestris and Nicotiana tomentosiformis.</title>
        <authorList>
            <person name="Sierro N."/>
            <person name="Battey J.N."/>
            <person name="Ouadi S."/>
            <person name="Bovet L."/>
            <person name="Goepfert S."/>
            <person name="Bakaher N."/>
            <person name="Peitsch M.C."/>
            <person name="Ivanov N.V."/>
        </authorList>
    </citation>
    <scope>NUCLEOTIDE SEQUENCE [LARGE SCALE GENOMIC DNA]</scope>
</reference>
<organism evidence="1 2">
    <name type="scientific">Nicotiana sylvestris</name>
    <name type="common">Wood tobacco</name>
    <name type="synonym">South American tobacco</name>
    <dbReference type="NCBI Taxonomy" id="4096"/>
    <lineage>
        <taxon>Eukaryota</taxon>
        <taxon>Viridiplantae</taxon>
        <taxon>Streptophyta</taxon>
        <taxon>Embryophyta</taxon>
        <taxon>Tracheophyta</taxon>
        <taxon>Spermatophyta</taxon>
        <taxon>Magnoliopsida</taxon>
        <taxon>eudicotyledons</taxon>
        <taxon>Gunneridae</taxon>
        <taxon>Pentapetalae</taxon>
        <taxon>asterids</taxon>
        <taxon>lamiids</taxon>
        <taxon>Solanales</taxon>
        <taxon>Solanaceae</taxon>
        <taxon>Nicotianoideae</taxon>
        <taxon>Nicotianeae</taxon>
        <taxon>Nicotiana</taxon>
    </lineage>
</organism>